<name>A0A218XLK8_PUNGR</name>
<organism evidence="1 3">
    <name type="scientific">Punica granatum</name>
    <name type="common">Pomegranate</name>
    <dbReference type="NCBI Taxonomy" id="22663"/>
    <lineage>
        <taxon>Eukaryota</taxon>
        <taxon>Viridiplantae</taxon>
        <taxon>Streptophyta</taxon>
        <taxon>Embryophyta</taxon>
        <taxon>Tracheophyta</taxon>
        <taxon>Spermatophyta</taxon>
        <taxon>Magnoliopsida</taxon>
        <taxon>eudicotyledons</taxon>
        <taxon>Gunneridae</taxon>
        <taxon>Pentapetalae</taxon>
        <taxon>rosids</taxon>
        <taxon>malvids</taxon>
        <taxon>Myrtales</taxon>
        <taxon>Lythraceae</taxon>
        <taxon>Punica</taxon>
    </lineage>
</organism>
<reference evidence="3" key="1">
    <citation type="journal article" date="2017" name="Plant J.">
        <title>The pomegranate (Punica granatum L.) genome and the genomics of punicalagin biosynthesis.</title>
        <authorList>
            <person name="Qin G."/>
            <person name="Xu C."/>
            <person name="Ming R."/>
            <person name="Tang H."/>
            <person name="Guyot R."/>
            <person name="Kramer E.M."/>
            <person name="Hu Y."/>
            <person name="Yi X."/>
            <person name="Qi Y."/>
            <person name="Xu X."/>
            <person name="Gao Z."/>
            <person name="Pan H."/>
            <person name="Jian J."/>
            <person name="Tian Y."/>
            <person name="Yue Z."/>
            <person name="Xu Y."/>
        </authorList>
    </citation>
    <scope>NUCLEOTIDE SEQUENCE [LARGE SCALE GENOMIC DNA]</scope>
    <source>
        <strain evidence="3">cv. Dabenzi</strain>
    </source>
</reference>
<dbReference type="Proteomes" id="UP000197138">
    <property type="component" value="Unassembled WGS sequence"/>
</dbReference>
<evidence type="ECO:0000313" key="1">
    <source>
        <dbReference type="EMBL" id="OWM86135.1"/>
    </source>
</evidence>
<dbReference type="AlphaFoldDB" id="A0A218XLK8"/>
<dbReference type="EMBL" id="MTKT01001090">
    <property type="protein sequence ID" value="OWM86135.1"/>
    <property type="molecule type" value="Genomic_DNA"/>
</dbReference>
<comment type="caution">
    <text evidence="1">The sequence shown here is derived from an EMBL/GenBank/DDBJ whole genome shotgun (WGS) entry which is preliminary data.</text>
</comment>
<proteinExistence type="predicted"/>
<protein>
    <submittedName>
        <fullName evidence="1">Uncharacterized protein</fullName>
    </submittedName>
</protein>
<evidence type="ECO:0000313" key="4">
    <source>
        <dbReference type="Proteomes" id="UP000233551"/>
    </source>
</evidence>
<reference evidence="2 4" key="3">
    <citation type="submission" date="2017-11" db="EMBL/GenBank/DDBJ databases">
        <title>De-novo sequencing of pomegranate (Punica granatum L.) genome.</title>
        <authorList>
            <person name="Akparov Z."/>
            <person name="Amiraslanov A."/>
            <person name="Hajiyeva S."/>
            <person name="Abbasov M."/>
            <person name="Kaur K."/>
            <person name="Hamwieh A."/>
            <person name="Solovyev V."/>
            <person name="Salamov A."/>
            <person name="Braich B."/>
            <person name="Kosarev P."/>
            <person name="Mahmoud A."/>
            <person name="Hajiyev E."/>
            <person name="Babayeva S."/>
            <person name="Izzatullayeva V."/>
            <person name="Mammadov A."/>
            <person name="Mammadov A."/>
            <person name="Sharifova S."/>
            <person name="Ojaghi J."/>
            <person name="Eynullazada K."/>
            <person name="Bayramov B."/>
            <person name="Abdulazimova A."/>
            <person name="Shahmuradov I."/>
        </authorList>
    </citation>
    <scope>NUCLEOTIDE SEQUENCE [LARGE SCALE GENOMIC DNA]</scope>
    <source>
        <strain evidence="2">AG2017</strain>
        <strain evidence="4">cv. AG2017</strain>
        <tissue evidence="2">Leaf</tissue>
    </source>
</reference>
<evidence type="ECO:0000313" key="2">
    <source>
        <dbReference type="EMBL" id="PKI66893.1"/>
    </source>
</evidence>
<evidence type="ECO:0000313" key="3">
    <source>
        <dbReference type="Proteomes" id="UP000197138"/>
    </source>
</evidence>
<accession>A0A218XLK8</accession>
<keyword evidence="4" id="KW-1185">Reference proteome</keyword>
<reference evidence="1" key="2">
    <citation type="submission" date="2017-06" db="EMBL/GenBank/DDBJ databases">
        <title>The pomegranate genome and the genomics of punicalagin biosynthesis.</title>
        <authorList>
            <person name="Xu C."/>
        </authorList>
    </citation>
    <scope>NUCLEOTIDE SEQUENCE [LARGE SCALE GENOMIC DNA]</scope>
    <source>
        <tissue evidence="1">Fresh leaf</tissue>
    </source>
</reference>
<sequence>MDTKLPPFHLVRYGMRIWTSPSLMILKSLSSAAADDIVPFNSAGPWVSSCTDCFYPFHCNYRREETERSKGCETEGTVMEFQSLREEHS</sequence>
<dbReference type="Proteomes" id="UP000233551">
    <property type="component" value="Unassembled WGS sequence"/>
</dbReference>
<gene>
    <name evidence="1" type="ORF">CDL15_Pgr010959</name>
    <name evidence="2" type="ORF">CRG98_012656</name>
</gene>
<dbReference type="EMBL" id="PGOL01000652">
    <property type="protein sequence ID" value="PKI66893.1"/>
    <property type="molecule type" value="Genomic_DNA"/>
</dbReference>